<comment type="cofactor">
    <cofactor evidence="1">
        <name>a divalent metal cation</name>
        <dbReference type="ChEBI" id="CHEBI:60240"/>
    </cofactor>
</comment>
<evidence type="ECO:0000256" key="3">
    <source>
        <dbReference type="ARBA" id="ARBA00022759"/>
    </source>
</evidence>
<keyword evidence="3" id="KW-0255">Endonuclease</keyword>
<evidence type="ECO:0000313" key="9">
    <source>
        <dbReference type="Proteomes" id="UP000522163"/>
    </source>
</evidence>
<evidence type="ECO:0000259" key="6">
    <source>
        <dbReference type="Pfam" id="PF03755"/>
    </source>
</evidence>
<dbReference type="Pfam" id="PF08340">
    <property type="entry name" value="YicC-like_C"/>
    <property type="match status" value="1"/>
</dbReference>
<evidence type="ECO:0000256" key="1">
    <source>
        <dbReference type="ARBA" id="ARBA00001968"/>
    </source>
</evidence>
<accession>A0A7W9SJ16</accession>
<dbReference type="PANTHER" id="PTHR30636:SF3">
    <property type="entry name" value="UPF0701 PROTEIN YICC"/>
    <property type="match status" value="1"/>
</dbReference>
<dbReference type="EMBL" id="JACHHH010000014">
    <property type="protein sequence ID" value="MBB6042316.1"/>
    <property type="molecule type" value="Genomic_DNA"/>
</dbReference>
<evidence type="ECO:0000256" key="4">
    <source>
        <dbReference type="ARBA" id="ARBA00022801"/>
    </source>
</evidence>
<dbReference type="Proteomes" id="UP000522163">
    <property type="component" value="Unassembled WGS sequence"/>
</dbReference>
<dbReference type="InterPro" id="IPR013527">
    <property type="entry name" value="YicC-like_N"/>
</dbReference>
<feature type="domain" description="Endoribonuclease YicC-like C-terminal" evidence="7">
    <location>
        <begin position="173"/>
        <end position="291"/>
    </location>
</feature>
<dbReference type="RefSeq" id="WP_183684793.1">
    <property type="nucleotide sequence ID" value="NZ_JACHHH010000014.1"/>
</dbReference>
<dbReference type="AlphaFoldDB" id="A0A7W9SJ16"/>
<keyword evidence="2" id="KW-0540">Nuclease</keyword>
<dbReference type="InterPro" id="IPR005229">
    <property type="entry name" value="YicC/YloC-like"/>
</dbReference>
<protein>
    <submittedName>
        <fullName evidence="8">Uncharacterized protein (TIGR00255 family)</fullName>
    </submittedName>
</protein>
<dbReference type="NCBIfam" id="TIGR00255">
    <property type="entry name" value="YicC/YloC family endoribonuclease"/>
    <property type="match status" value="1"/>
</dbReference>
<dbReference type="GO" id="GO:0016787">
    <property type="term" value="F:hydrolase activity"/>
    <property type="evidence" value="ECO:0007669"/>
    <property type="project" value="UniProtKB-KW"/>
</dbReference>
<evidence type="ECO:0000256" key="2">
    <source>
        <dbReference type="ARBA" id="ARBA00022722"/>
    </source>
</evidence>
<organism evidence="8 9">
    <name type="scientific">Oribacterium sinus</name>
    <dbReference type="NCBI Taxonomy" id="237576"/>
    <lineage>
        <taxon>Bacteria</taxon>
        <taxon>Bacillati</taxon>
        <taxon>Bacillota</taxon>
        <taxon>Clostridia</taxon>
        <taxon>Lachnospirales</taxon>
        <taxon>Lachnospiraceae</taxon>
        <taxon>Oribacterium</taxon>
    </lineage>
</organism>
<sequence length="291" mass="33762">MSIKSMTGFGRCVGEKDCSGITVEIKSVNSRFLDLSIRLPRTMQHLEMKCREWVKERISRGKVEIFVSLEDSTEKKKKLLLREDLLDAYVESIKKVAEKYSLPYNLDAKELVFFPEVAQIVEGEEEDREEALFLAMELAMTEFQKAREKEGSNLKRDILLKLSEMQEGIDFIKGKEGDIQRAYAERLRKKMEEMLSGREVEEGRVLQEVAIFADKVSTDEEITRLQSHIQRMAKLLEEEIPIGRDLDFLLQEMNRESNTILSKANDLSVSEKALKLKNHIEKIREQVQNIE</sequence>
<dbReference type="InterPro" id="IPR013551">
    <property type="entry name" value="YicC-like_C"/>
</dbReference>
<keyword evidence="4" id="KW-0378">Hydrolase</keyword>
<evidence type="ECO:0000259" key="7">
    <source>
        <dbReference type="Pfam" id="PF08340"/>
    </source>
</evidence>
<dbReference type="GO" id="GO:0004521">
    <property type="term" value="F:RNA endonuclease activity"/>
    <property type="evidence" value="ECO:0007669"/>
    <property type="project" value="InterPro"/>
</dbReference>
<gene>
    <name evidence="8" type="ORF">HNQ46_002312</name>
</gene>
<comment type="caution">
    <text evidence="8">The sequence shown here is derived from an EMBL/GenBank/DDBJ whole genome shotgun (WGS) entry which is preliminary data.</text>
</comment>
<comment type="similarity">
    <text evidence="5">Belongs to the YicC/YloC family.</text>
</comment>
<feature type="domain" description="Endoribonuclease YicC-like N-terminal" evidence="6">
    <location>
        <begin position="3"/>
        <end position="155"/>
    </location>
</feature>
<dbReference type="GeneID" id="85015825"/>
<reference evidence="8 9" key="1">
    <citation type="submission" date="2020-08" db="EMBL/GenBank/DDBJ databases">
        <title>Genomic Encyclopedia of Type Strains, Phase IV (KMG-IV): sequencing the most valuable type-strain genomes for metagenomic binning, comparative biology and taxonomic classification.</title>
        <authorList>
            <person name="Goeker M."/>
        </authorList>
    </citation>
    <scope>NUCLEOTIDE SEQUENCE [LARGE SCALE GENOMIC DNA]</scope>
    <source>
        <strain evidence="8 9">DSM 17245</strain>
    </source>
</reference>
<name>A0A7W9SJ16_9FIRM</name>
<dbReference type="Pfam" id="PF03755">
    <property type="entry name" value="YicC-like_N"/>
    <property type="match status" value="1"/>
</dbReference>
<dbReference type="PANTHER" id="PTHR30636">
    <property type="entry name" value="UPF0701 PROTEIN YICC"/>
    <property type="match status" value="1"/>
</dbReference>
<proteinExistence type="inferred from homology"/>
<evidence type="ECO:0000313" key="8">
    <source>
        <dbReference type="EMBL" id="MBB6042316.1"/>
    </source>
</evidence>
<evidence type="ECO:0000256" key="5">
    <source>
        <dbReference type="ARBA" id="ARBA00035648"/>
    </source>
</evidence>